<sequence length="260" mass="29437">MNRHLCPCCSHPLLRHVSYKRSYWFCSQCHQEMPDIENILETQASSQHWSSQFLPGYHPPLGGWQQSEELDCSFKVSRELQHLTFLDCLTQVAKRRCFEAYLEQEWQRMAQEQASLSVILCDLDFFNVYNDTYGHQASDRCLQKVAQMILKAASHPADLVARYGFEEFIIILPQTKAEGAVRIAEEIRQGVKALQIPTNPPASQYLTTSFGVASIIPSYEYSPKMLITAAEQALHQAKEQGGDAVNSWSAARKSGVVPIP</sequence>
<dbReference type="EMBL" id="JAHHIF010000015">
    <property type="protein sequence ID" value="MBW4545449.1"/>
    <property type="molecule type" value="Genomic_DNA"/>
</dbReference>
<dbReference type="PANTHER" id="PTHR45138:SF9">
    <property type="entry name" value="DIGUANYLATE CYCLASE DGCM-RELATED"/>
    <property type="match status" value="1"/>
</dbReference>
<evidence type="ECO:0000256" key="1">
    <source>
        <dbReference type="ARBA" id="ARBA00004613"/>
    </source>
</evidence>
<dbReference type="GO" id="GO:1902201">
    <property type="term" value="P:negative regulation of bacterial-type flagellum-dependent cell motility"/>
    <property type="evidence" value="ECO:0007669"/>
    <property type="project" value="TreeGrafter"/>
</dbReference>
<evidence type="ECO:0000259" key="3">
    <source>
        <dbReference type="PROSITE" id="PS50887"/>
    </source>
</evidence>
<protein>
    <submittedName>
        <fullName evidence="4">GGDEF domain-containing protein</fullName>
    </submittedName>
</protein>
<dbReference type="NCBIfam" id="TIGR00254">
    <property type="entry name" value="GGDEF"/>
    <property type="match status" value="1"/>
</dbReference>
<dbReference type="Pfam" id="PF00990">
    <property type="entry name" value="GGDEF"/>
    <property type="match status" value="1"/>
</dbReference>
<dbReference type="GO" id="GO:0052621">
    <property type="term" value="F:diguanylate cyclase activity"/>
    <property type="evidence" value="ECO:0007669"/>
    <property type="project" value="TreeGrafter"/>
</dbReference>
<dbReference type="InterPro" id="IPR002012">
    <property type="entry name" value="GnRH"/>
</dbReference>
<dbReference type="GO" id="GO:0005886">
    <property type="term" value="C:plasma membrane"/>
    <property type="evidence" value="ECO:0007669"/>
    <property type="project" value="TreeGrafter"/>
</dbReference>
<dbReference type="InterPro" id="IPR029787">
    <property type="entry name" value="Nucleotide_cyclase"/>
</dbReference>
<dbReference type="GO" id="GO:0043709">
    <property type="term" value="P:cell adhesion involved in single-species biofilm formation"/>
    <property type="evidence" value="ECO:0007669"/>
    <property type="project" value="TreeGrafter"/>
</dbReference>
<dbReference type="Proteomes" id="UP000753908">
    <property type="component" value="Unassembled WGS sequence"/>
</dbReference>
<dbReference type="SUPFAM" id="SSF55073">
    <property type="entry name" value="Nucleotide cyclase"/>
    <property type="match status" value="1"/>
</dbReference>
<dbReference type="GO" id="GO:0005576">
    <property type="term" value="C:extracellular region"/>
    <property type="evidence" value="ECO:0007669"/>
    <property type="project" value="UniProtKB-SubCell"/>
</dbReference>
<name>A0A951PLL9_9CYAN</name>
<accession>A0A951PLL9</accession>
<dbReference type="GO" id="GO:0005179">
    <property type="term" value="F:hormone activity"/>
    <property type="evidence" value="ECO:0007669"/>
    <property type="project" value="InterPro"/>
</dbReference>
<keyword evidence="2" id="KW-0964">Secreted</keyword>
<reference evidence="4" key="1">
    <citation type="submission" date="2021-05" db="EMBL/GenBank/DDBJ databases">
        <authorList>
            <person name="Pietrasiak N."/>
            <person name="Ward R."/>
            <person name="Stajich J.E."/>
            <person name="Kurbessoian T."/>
        </authorList>
    </citation>
    <scope>NUCLEOTIDE SEQUENCE</scope>
    <source>
        <strain evidence="4">CPER-KK1</strain>
    </source>
</reference>
<feature type="domain" description="GGDEF" evidence="3">
    <location>
        <begin position="114"/>
        <end position="250"/>
    </location>
</feature>
<dbReference type="InterPro" id="IPR043128">
    <property type="entry name" value="Rev_trsase/Diguanyl_cyclase"/>
</dbReference>
<dbReference type="Gene3D" id="3.30.70.270">
    <property type="match status" value="1"/>
</dbReference>
<organism evidence="4 5">
    <name type="scientific">Symplocastrum torsivum CPER-KK1</name>
    <dbReference type="NCBI Taxonomy" id="450513"/>
    <lineage>
        <taxon>Bacteria</taxon>
        <taxon>Bacillati</taxon>
        <taxon>Cyanobacteriota</taxon>
        <taxon>Cyanophyceae</taxon>
        <taxon>Oscillatoriophycideae</taxon>
        <taxon>Oscillatoriales</taxon>
        <taxon>Microcoleaceae</taxon>
        <taxon>Symplocastrum</taxon>
    </lineage>
</organism>
<dbReference type="PROSITE" id="PS50887">
    <property type="entry name" value="GGDEF"/>
    <property type="match status" value="1"/>
</dbReference>
<evidence type="ECO:0000313" key="4">
    <source>
        <dbReference type="EMBL" id="MBW4545449.1"/>
    </source>
</evidence>
<dbReference type="SMART" id="SM00267">
    <property type="entry name" value="GGDEF"/>
    <property type="match status" value="1"/>
</dbReference>
<dbReference type="AlphaFoldDB" id="A0A951PLL9"/>
<dbReference type="InterPro" id="IPR050469">
    <property type="entry name" value="Diguanylate_Cyclase"/>
</dbReference>
<dbReference type="PANTHER" id="PTHR45138">
    <property type="entry name" value="REGULATORY COMPONENTS OF SENSORY TRANSDUCTION SYSTEM"/>
    <property type="match status" value="1"/>
</dbReference>
<dbReference type="FunFam" id="3.30.70.270:FF:000001">
    <property type="entry name" value="Diguanylate cyclase domain protein"/>
    <property type="match status" value="1"/>
</dbReference>
<comment type="subcellular location">
    <subcellularLocation>
        <location evidence="1">Secreted</location>
    </subcellularLocation>
</comment>
<evidence type="ECO:0000256" key="2">
    <source>
        <dbReference type="ARBA" id="ARBA00022525"/>
    </source>
</evidence>
<gene>
    <name evidence="4" type="ORF">KME25_13520</name>
</gene>
<reference evidence="4" key="2">
    <citation type="journal article" date="2022" name="Microbiol. Resour. Announc.">
        <title>Metagenome Sequencing to Explore Phylogenomics of Terrestrial Cyanobacteria.</title>
        <authorList>
            <person name="Ward R.D."/>
            <person name="Stajich J.E."/>
            <person name="Johansen J.R."/>
            <person name="Huntemann M."/>
            <person name="Clum A."/>
            <person name="Foster B."/>
            <person name="Foster B."/>
            <person name="Roux S."/>
            <person name="Palaniappan K."/>
            <person name="Varghese N."/>
            <person name="Mukherjee S."/>
            <person name="Reddy T.B.K."/>
            <person name="Daum C."/>
            <person name="Copeland A."/>
            <person name="Chen I.A."/>
            <person name="Ivanova N.N."/>
            <person name="Kyrpides N.C."/>
            <person name="Shapiro N."/>
            <person name="Eloe-Fadrosh E.A."/>
            <person name="Pietrasiak N."/>
        </authorList>
    </citation>
    <scope>NUCLEOTIDE SEQUENCE</scope>
    <source>
        <strain evidence="4">CPER-KK1</strain>
    </source>
</reference>
<dbReference type="PROSITE" id="PS00473">
    <property type="entry name" value="GNRH"/>
    <property type="match status" value="1"/>
</dbReference>
<evidence type="ECO:0000313" key="5">
    <source>
        <dbReference type="Proteomes" id="UP000753908"/>
    </source>
</evidence>
<comment type="caution">
    <text evidence="4">The sequence shown here is derived from an EMBL/GenBank/DDBJ whole genome shotgun (WGS) entry which is preliminary data.</text>
</comment>
<dbReference type="CDD" id="cd01949">
    <property type="entry name" value="GGDEF"/>
    <property type="match status" value="1"/>
</dbReference>
<dbReference type="InterPro" id="IPR000160">
    <property type="entry name" value="GGDEF_dom"/>
</dbReference>
<proteinExistence type="predicted"/>